<evidence type="ECO:0000313" key="2">
    <source>
        <dbReference type="EMBL" id="PWY68033.1"/>
    </source>
</evidence>
<feature type="region of interest" description="Disordered" evidence="1">
    <location>
        <begin position="1"/>
        <end position="57"/>
    </location>
</feature>
<evidence type="ECO:0000313" key="3">
    <source>
        <dbReference type="Proteomes" id="UP000246702"/>
    </source>
</evidence>
<evidence type="ECO:0000256" key="1">
    <source>
        <dbReference type="SAM" id="MobiDB-lite"/>
    </source>
</evidence>
<feature type="compositionally biased region" description="Acidic residues" evidence="1">
    <location>
        <begin position="37"/>
        <end position="50"/>
    </location>
</feature>
<proteinExistence type="predicted"/>
<gene>
    <name evidence="2" type="ORF">BO94DRAFT_590842</name>
</gene>
<reference evidence="2 3" key="1">
    <citation type="submission" date="2016-12" db="EMBL/GenBank/DDBJ databases">
        <title>The genomes of Aspergillus section Nigri reveals drivers in fungal speciation.</title>
        <authorList>
            <consortium name="DOE Joint Genome Institute"/>
            <person name="Vesth T.C."/>
            <person name="Nybo J."/>
            <person name="Theobald S."/>
            <person name="Brandl J."/>
            <person name="Frisvad J.C."/>
            <person name="Nielsen K.F."/>
            <person name="Lyhne E.K."/>
            <person name="Kogle M.E."/>
            <person name="Kuo A."/>
            <person name="Riley R."/>
            <person name="Clum A."/>
            <person name="Nolan M."/>
            <person name="Lipzen A."/>
            <person name="Salamov A."/>
            <person name="Henrissat B."/>
            <person name="Wiebenga A."/>
            <person name="De Vries R.P."/>
            <person name="Grigoriev I.V."/>
            <person name="Mortensen U.H."/>
            <person name="Andersen M.R."/>
            <person name="Baker S.E."/>
        </authorList>
    </citation>
    <scope>NUCLEOTIDE SEQUENCE [LARGE SCALE GENOMIC DNA]</scope>
    <source>
        <strain evidence="2 3">CBS 115572</strain>
    </source>
</reference>
<sequence>MVHAQAPLLSEVIPTERQSDEPEEIECNESQNKTNEEVEEGEEVDDEDVLPDMPSVSPDTMYVAGHLFHILRGVPEEARRVFTRLEYIENVMAEDIPEHLMAYEYTPEEYEEHEREEREMGPITYVG</sequence>
<dbReference type="RefSeq" id="XP_025462082.1">
    <property type="nucleotide sequence ID" value="XM_025616065.1"/>
</dbReference>
<protein>
    <submittedName>
        <fullName evidence="2">Uncharacterized protein</fullName>
    </submittedName>
</protein>
<dbReference type="GeneID" id="37118208"/>
<organism evidence="2 3">
    <name type="scientific">Aspergillus sclerotioniger CBS 115572</name>
    <dbReference type="NCBI Taxonomy" id="1450535"/>
    <lineage>
        <taxon>Eukaryota</taxon>
        <taxon>Fungi</taxon>
        <taxon>Dikarya</taxon>
        <taxon>Ascomycota</taxon>
        <taxon>Pezizomycotina</taxon>
        <taxon>Eurotiomycetes</taxon>
        <taxon>Eurotiomycetidae</taxon>
        <taxon>Eurotiales</taxon>
        <taxon>Aspergillaceae</taxon>
        <taxon>Aspergillus</taxon>
        <taxon>Aspergillus subgen. Circumdati</taxon>
    </lineage>
</organism>
<dbReference type="OrthoDB" id="4497323at2759"/>
<accession>A0A317V182</accession>
<dbReference type="EMBL" id="MSFK01000046">
    <property type="protein sequence ID" value="PWY68033.1"/>
    <property type="molecule type" value="Genomic_DNA"/>
</dbReference>
<comment type="caution">
    <text evidence="2">The sequence shown here is derived from an EMBL/GenBank/DDBJ whole genome shotgun (WGS) entry which is preliminary data.</text>
</comment>
<dbReference type="Proteomes" id="UP000246702">
    <property type="component" value="Unassembled WGS sequence"/>
</dbReference>
<dbReference type="AlphaFoldDB" id="A0A317V182"/>
<name>A0A317V182_9EURO</name>
<keyword evidence="3" id="KW-1185">Reference proteome</keyword>